<dbReference type="AlphaFoldDB" id="A0A6A4QSS6"/>
<feature type="transmembrane region" description="Helical" evidence="1">
    <location>
        <begin position="12"/>
        <end position="32"/>
    </location>
</feature>
<reference evidence="3" key="1">
    <citation type="journal article" date="2020" name="Nat. Commun.">
        <title>Genome sequence of the cluster root forming white lupin.</title>
        <authorList>
            <person name="Hufnagel B."/>
            <person name="Marques A."/>
            <person name="Soriano A."/>
            <person name="Marques L."/>
            <person name="Divol F."/>
            <person name="Doumas P."/>
            <person name="Sallet E."/>
            <person name="Mancinotti D."/>
            <person name="Carrere S."/>
            <person name="Marande W."/>
            <person name="Arribat S."/>
            <person name="Keller J."/>
            <person name="Huneau C."/>
            <person name="Blein T."/>
            <person name="Aime D."/>
            <person name="Laguerre M."/>
            <person name="Taylor J."/>
            <person name="Schubert V."/>
            <person name="Nelson M."/>
            <person name="Geu-Flores F."/>
            <person name="Crespi M."/>
            <person name="Gallardo-Guerrero K."/>
            <person name="Delaux P.-M."/>
            <person name="Salse J."/>
            <person name="Berges H."/>
            <person name="Guyot R."/>
            <person name="Gouzy J."/>
            <person name="Peret B."/>
        </authorList>
    </citation>
    <scope>NUCLEOTIDE SEQUENCE [LARGE SCALE GENOMIC DNA]</scope>
    <source>
        <strain evidence="3">cv. Amiga</strain>
    </source>
</reference>
<keyword evidence="1" id="KW-0472">Membrane</keyword>
<keyword evidence="1" id="KW-1133">Transmembrane helix</keyword>
<protein>
    <submittedName>
        <fullName evidence="2">Uncharacterized protein</fullName>
    </submittedName>
</protein>
<keyword evidence="3" id="KW-1185">Reference proteome</keyword>
<evidence type="ECO:0000313" key="3">
    <source>
        <dbReference type="Proteomes" id="UP000447434"/>
    </source>
</evidence>
<evidence type="ECO:0000313" key="2">
    <source>
        <dbReference type="EMBL" id="KAE9617101.1"/>
    </source>
</evidence>
<organism evidence="2 3">
    <name type="scientific">Lupinus albus</name>
    <name type="common">White lupine</name>
    <name type="synonym">Lupinus termis</name>
    <dbReference type="NCBI Taxonomy" id="3870"/>
    <lineage>
        <taxon>Eukaryota</taxon>
        <taxon>Viridiplantae</taxon>
        <taxon>Streptophyta</taxon>
        <taxon>Embryophyta</taxon>
        <taxon>Tracheophyta</taxon>
        <taxon>Spermatophyta</taxon>
        <taxon>Magnoliopsida</taxon>
        <taxon>eudicotyledons</taxon>
        <taxon>Gunneridae</taxon>
        <taxon>Pentapetalae</taxon>
        <taxon>rosids</taxon>
        <taxon>fabids</taxon>
        <taxon>Fabales</taxon>
        <taxon>Fabaceae</taxon>
        <taxon>Papilionoideae</taxon>
        <taxon>50 kb inversion clade</taxon>
        <taxon>genistoids sensu lato</taxon>
        <taxon>core genistoids</taxon>
        <taxon>Genisteae</taxon>
        <taxon>Lupinus</taxon>
    </lineage>
</organism>
<name>A0A6A4QSS6_LUPAL</name>
<gene>
    <name evidence="2" type="ORF">Lalb_Chr03g0031851</name>
</gene>
<evidence type="ECO:0000256" key="1">
    <source>
        <dbReference type="SAM" id="Phobius"/>
    </source>
</evidence>
<keyword evidence="1" id="KW-0812">Transmembrane</keyword>
<comment type="caution">
    <text evidence="2">The sequence shown here is derived from an EMBL/GenBank/DDBJ whole genome shotgun (WGS) entry which is preliminary data.</text>
</comment>
<accession>A0A6A4QSS6</accession>
<dbReference type="Proteomes" id="UP000447434">
    <property type="component" value="Chromosome 3"/>
</dbReference>
<proteinExistence type="predicted"/>
<dbReference type="EMBL" id="WOCE01000003">
    <property type="protein sequence ID" value="KAE9617101.1"/>
    <property type="molecule type" value="Genomic_DNA"/>
</dbReference>
<sequence>MQDAYVVDLGFGLAFLMFTWLTWPWLVLCMAWPNCMVWPCMSCGLHVWAKSWLVITTFFMT</sequence>